<sequence>MNRPMDLLLKYQEIEFAAAEVRLYLDTHPFDQRAQCDFKRYTYQMMMMRPQLERIFGPLTHEYSQENPARWVEEPWPWELIY</sequence>
<gene>
    <name evidence="2" type="ORF">EDD72_10316</name>
</gene>
<dbReference type="Pfam" id="PF12652">
    <property type="entry name" value="CotJB"/>
    <property type="match status" value="1"/>
</dbReference>
<dbReference type="InterPro" id="IPR024207">
    <property type="entry name" value="CotJB_dom"/>
</dbReference>
<feature type="domain" description="Protein CotJB" evidence="1">
    <location>
        <begin position="6"/>
        <end position="79"/>
    </location>
</feature>
<dbReference type="EMBL" id="SMAB01000003">
    <property type="protein sequence ID" value="TCS83695.1"/>
    <property type="molecule type" value="Genomic_DNA"/>
</dbReference>
<keyword evidence="3" id="KW-1185">Reference proteome</keyword>
<dbReference type="AlphaFoldDB" id="A0A4R3KJZ9"/>
<evidence type="ECO:0000259" key="1">
    <source>
        <dbReference type="Pfam" id="PF12652"/>
    </source>
</evidence>
<evidence type="ECO:0000313" key="3">
    <source>
        <dbReference type="Proteomes" id="UP000295788"/>
    </source>
</evidence>
<protein>
    <submittedName>
        <fullName evidence="2">Spore coat protein JB</fullName>
    </submittedName>
</protein>
<organism evidence="2 3">
    <name type="scientific">Tepidibacillus fermentans</name>
    <dbReference type="NCBI Taxonomy" id="1281767"/>
    <lineage>
        <taxon>Bacteria</taxon>
        <taxon>Bacillati</taxon>
        <taxon>Bacillota</taxon>
        <taxon>Bacilli</taxon>
        <taxon>Bacillales</taxon>
        <taxon>Bacillaceae</taxon>
        <taxon>Tepidibacillus</taxon>
    </lineage>
</organism>
<reference evidence="2 3" key="1">
    <citation type="submission" date="2019-03" db="EMBL/GenBank/DDBJ databases">
        <title>Genomic Encyclopedia of Type Strains, Phase IV (KMG-IV): sequencing the most valuable type-strain genomes for metagenomic binning, comparative biology and taxonomic classification.</title>
        <authorList>
            <person name="Goeker M."/>
        </authorList>
    </citation>
    <scope>NUCLEOTIDE SEQUENCE [LARGE SCALE GENOMIC DNA]</scope>
    <source>
        <strain evidence="2 3">DSM 23802</strain>
    </source>
</reference>
<comment type="caution">
    <text evidence="2">The sequence shown here is derived from an EMBL/GenBank/DDBJ whole genome shotgun (WGS) entry which is preliminary data.</text>
</comment>
<evidence type="ECO:0000313" key="2">
    <source>
        <dbReference type="EMBL" id="TCS83695.1"/>
    </source>
</evidence>
<keyword evidence="2" id="KW-0167">Capsid protein</keyword>
<proteinExistence type="predicted"/>
<dbReference type="RefSeq" id="WP_207893628.1">
    <property type="nucleotide sequence ID" value="NZ_SMAB01000003.1"/>
</dbReference>
<accession>A0A4R3KJZ9</accession>
<keyword evidence="2" id="KW-0946">Virion</keyword>
<dbReference type="Proteomes" id="UP000295788">
    <property type="component" value="Unassembled WGS sequence"/>
</dbReference>
<name>A0A4R3KJZ9_9BACI</name>